<evidence type="ECO:0000313" key="3">
    <source>
        <dbReference type="Proteomes" id="UP000461595"/>
    </source>
</evidence>
<feature type="domain" description="Phage head morphogenesis" evidence="1">
    <location>
        <begin position="190"/>
        <end position="291"/>
    </location>
</feature>
<sequence length="478" mass="55813">MNNDYWKKRIRAEQEAKIERDASLGEEMKRLYDYHFSEIEKEIRAFEQRYADKNGLTLKDVRERVSDMDVQAFEEKAKRYVAEKDFSAKANSELALYNLKMRMKRLELLQYQMDLEMIALSDSEHKMTEKFLNQEYAKELELQAGLLGGSVLSDGAIKQMAQATLNTPFKGATWSSRIWERQDELRHIVAKMTEDLLLRGKNLTEMIPRLRREFGVSASEARRLAVTEGARVATEAQKQAFDANGYTEYEFISEPKACEICKPLDGKIFKVAKMTPGENASPMHPHCRCSTAAHYSLSDEEYKRILKESWESVYGSKKLGRMSNKLYNDNMSDVKNSGAISERRGDIKKQQDEFAERYYSQLKNSNRENIISKMVSSSLLPKETVAIALKHVLDDQYLLWDSEEYEYRVRNFYPHYDMAQSLQRLYLGNPLKSDIMMLQHESLESEYMSKYNLPYDEAHRLANQQYNYEEADKHGKNR</sequence>
<dbReference type="EMBL" id="WSRS01000004">
    <property type="protein sequence ID" value="MVX58234.1"/>
    <property type="molecule type" value="Genomic_DNA"/>
</dbReference>
<comment type="caution">
    <text evidence="2">The sequence shown here is derived from an EMBL/GenBank/DDBJ whole genome shotgun (WGS) entry which is preliminary data.</text>
</comment>
<dbReference type="RefSeq" id="WP_160332066.1">
    <property type="nucleotide sequence ID" value="NZ_WSRS01000004.1"/>
</dbReference>
<dbReference type="InterPro" id="IPR006528">
    <property type="entry name" value="Phage_head_morphogenesis_dom"/>
</dbReference>
<dbReference type="AlphaFoldDB" id="A0A7X3G8L7"/>
<dbReference type="Proteomes" id="UP000461595">
    <property type="component" value="Unassembled WGS sequence"/>
</dbReference>
<evidence type="ECO:0000313" key="2">
    <source>
        <dbReference type="EMBL" id="MVX58234.1"/>
    </source>
</evidence>
<accession>A0A7X3G8L7</accession>
<protein>
    <recommendedName>
        <fullName evidence="1">Phage head morphogenesis domain-containing protein</fullName>
    </recommendedName>
</protein>
<organism evidence="2 3">
    <name type="scientific">Streptococcus danieliae</name>
    <dbReference type="NCBI Taxonomy" id="747656"/>
    <lineage>
        <taxon>Bacteria</taxon>
        <taxon>Bacillati</taxon>
        <taxon>Bacillota</taxon>
        <taxon>Bacilli</taxon>
        <taxon>Lactobacillales</taxon>
        <taxon>Streptococcaceae</taxon>
        <taxon>Streptococcus</taxon>
    </lineage>
</organism>
<evidence type="ECO:0000259" key="1">
    <source>
        <dbReference type="Pfam" id="PF04233"/>
    </source>
</evidence>
<dbReference type="Pfam" id="PF04233">
    <property type="entry name" value="Phage_Mu_F"/>
    <property type="match status" value="1"/>
</dbReference>
<dbReference type="NCBIfam" id="TIGR01641">
    <property type="entry name" value="phageSPP1_gp7"/>
    <property type="match status" value="1"/>
</dbReference>
<dbReference type="OrthoDB" id="9765386at2"/>
<gene>
    <name evidence="2" type="ORF">E5983_00915</name>
</gene>
<proteinExistence type="predicted"/>
<name>A0A7X3G8L7_9STRE</name>
<reference evidence="2 3" key="1">
    <citation type="submission" date="2019-12" db="EMBL/GenBank/DDBJ databases">
        <title>Microbes associate with the intestines of laboratory mice.</title>
        <authorList>
            <person name="Navarre W."/>
            <person name="Wong E."/>
        </authorList>
    </citation>
    <scope>NUCLEOTIDE SEQUENCE [LARGE SCALE GENOMIC DNA]</scope>
    <source>
        <strain evidence="2 3">NM51_B2-22</strain>
    </source>
</reference>